<protein>
    <recommendedName>
        <fullName evidence="3">RRM domain-containing protein</fullName>
    </recommendedName>
</protein>
<keyword evidence="5" id="KW-1185">Reference proteome</keyword>
<organism evidence="4 5">
    <name type="scientific">Rhodosorus marinus</name>
    <dbReference type="NCBI Taxonomy" id="101924"/>
    <lineage>
        <taxon>Eukaryota</taxon>
        <taxon>Rhodophyta</taxon>
        <taxon>Stylonematophyceae</taxon>
        <taxon>Stylonematales</taxon>
        <taxon>Stylonemataceae</taxon>
        <taxon>Rhodosorus</taxon>
    </lineage>
</organism>
<dbReference type="InterPro" id="IPR035979">
    <property type="entry name" value="RBD_domain_sf"/>
</dbReference>
<evidence type="ECO:0000256" key="2">
    <source>
        <dbReference type="SAM" id="MobiDB-lite"/>
    </source>
</evidence>
<dbReference type="Pfam" id="PF00076">
    <property type="entry name" value="RRM_1"/>
    <property type="match status" value="1"/>
</dbReference>
<dbReference type="PROSITE" id="PS50102">
    <property type="entry name" value="RRM"/>
    <property type="match status" value="1"/>
</dbReference>
<dbReference type="InterPro" id="IPR000504">
    <property type="entry name" value="RRM_dom"/>
</dbReference>
<dbReference type="GO" id="GO:0003723">
    <property type="term" value="F:RNA binding"/>
    <property type="evidence" value="ECO:0007669"/>
    <property type="project" value="UniProtKB-UniRule"/>
</dbReference>
<name>A0AAV8V0E5_9RHOD</name>
<reference evidence="4 5" key="1">
    <citation type="journal article" date="2023" name="Nat. Commun.">
        <title>Origin of minicircular mitochondrial genomes in red algae.</title>
        <authorList>
            <person name="Lee Y."/>
            <person name="Cho C.H."/>
            <person name="Lee Y.M."/>
            <person name="Park S.I."/>
            <person name="Yang J.H."/>
            <person name="West J.A."/>
            <person name="Bhattacharya D."/>
            <person name="Yoon H.S."/>
        </authorList>
    </citation>
    <scope>NUCLEOTIDE SEQUENCE [LARGE SCALE GENOMIC DNA]</scope>
    <source>
        <strain evidence="4 5">CCMP1338</strain>
        <tissue evidence="4">Whole cell</tissue>
    </source>
</reference>
<accession>A0AAV8V0E5</accession>
<feature type="domain" description="RRM" evidence="3">
    <location>
        <begin position="23"/>
        <end position="94"/>
    </location>
</feature>
<dbReference type="Gene3D" id="3.30.70.330">
    <property type="match status" value="1"/>
</dbReference>
<comment type="caution">
    <text evidence="4">The sequence shown here is derived from an EMBL/GenBank/DDBJ whole genome shotgun (WGS) entry which is preliminary data.</text>
</comment>
<feature type="region of interest" description="Disordered" evidence="2">
    <location>
        <begin position="303"/>
        <end position="360"/>
    </location>
</feature>
<sequence length="360" mass="38700">MEGSGEGRRDSEMSRLSAEEVSRAVLLENLSAETTDADLEDFLSICGAVDRQSLNIEKKEALVVFQDEEGRQAALMINGGKLHGSPVTVSPVPEDYGAENGLVDELAADESNDTGIPVISADELGGLDDMRRSRTAPANPSLFGPSSEWLENMKQKFLDAKKNAAEVAKEMGEEAKVVSKEINNSIRGSIADANIPEKFEAAKSSASQSATQTKEKFAEIDAQYEVSEKAKRSKDAATSFSKQVDETLGITTAASNVAHASRNMAQEVDENLGLSETTRRLTVQALDNETVQSTVRSFSASWSALKSKLMPEEDPALGPAPTSNLDDEDEGEPLFPEQVEQDRQEGNTRDSAEPAALGVD</sequence>
<dbReference type="PANTHER" id="PTHR32343:SF10">
    <property type="entry name" value="RNA-BINDING REGION RNP-1 DOMAIN-CONTAINING PROTEIN"/>
    <property type="match status" value="1"/>
</dbReference>
<dbReference type="EMBL" id="JAMWBK010000003">
    <property type="protein sequence ID" value="KAJ8907022.1"/>
    <property type="molecule type" value="Genomic_DNA"/>
</dbReference>
<dbReference type="AlphaFoldDB" id="A0AAV8V0E5"/>
<evidence type="ECO:0000313" key="5">
    <source>
        <dbReference type="Proteomes" id="UP001157974"/>
    </source>
</evidence>
<dbReference type="SMART" id="SM00360">
    <property type="entry name" value="RRM"/>
    <property type="match status" value="1"/>
</dbReference>
<evidence type="ECO:0000313" key="4">
    <source>
        <dbReference type="EMBL" id="KAJ8907022.1"/>
    </source>
</evidence>
<keyword evidence="1" id="KW-0694">RNA-binding</keyword>
<evidence type="ECO:0000259" key="3">
    <source>
        <dbReference type="PROSITE" id="PS50102"/>
    </source>
</evidence>
<feature type="compositionally biased region" description="Basic and acidic residues" evidence="2">
    <location>
        <begin position="340"/>
        <end position="352"/>
    </location>
</feature>
<dbReference type="SUPFAM" id="SSF54928">
    <property type="entry name" value="RNA-binding domain, RBD"/>
    <property type="match status" value="1"/>
</dbReference>
<dbReference type="Proteomes" id="UP001157974">
    <property type="component" value="Unassembled WGS sequence"/>
</dbReference>
<feature type="region of interest" description="Disordered" evidence="2">
    <location>
        <begin position="228"/>
        <end position="248"/>
    </location>
</feature>
<proteinExistence type="predicted"/>
<dbReference type="InterPro" id="IPR012677">
    <property type="entry name" value="Nucleotide-bd_a/b_plait_sf"/>
</dbReference>
<evidence type="ECO:0000256" key="1">
    <source>
        <dbReference type="PROSITE-ProRule" id="PRU00176"/>
    </source>
</evidence>
<gene>
    <name evidence="4" type="ORF">NDN08_003505</name>
</gene>
<dbReference type="PANTHER" id="PTHR32343">
    <property type="entry name" value="SERINE/ARGININE-RICH SPLICING FACTOR"/>
    <property type="match status" value="1"/>
</dbReference>